<organism evidence="4 6">
    <name type="scientific">Hibiscus sabdariffa</name>
    <name type="common">roselle</name>
    <dbReference type="NCBI Taxonomy" id="183260"/>
    <lineage>
        <taxon>Eukaryota</taxon>
        <taxon>Viridiplantae</taxon>
        <taxon>Streptophyta</taxon>
        <taxon>Embryophyta</taxon>
        <taxon>Tracheophyta</taxon>
        <taxon>Spermatophyta</taxon>
        <taxon>Magnoliopsida</taxon>
        <taxon>eudicotyledons</taxon>
        <taxon>Gunneridae</taxon>
        <taxon>Pentapetalae</taxon>
        <taxon>rosids</taxon>
        <taxon>malvids</taxon>
        <taxon>Malvales</taxon>
        <taxon>Malvaceae</taxon>
        <taxon>Malvoideae</taxon>
        <taxon>Hibiscus</taxon>
    </lineage>
</organism>
<evidence type="ECO:0000313" key="4">
    <source>
        <dbReference type="EMBL" id="KAK8505761.1"/>
    </source>
</evidence>
<evidence type="ECO:0000313" key="6">
    <source>
        <dbReference type="Proteomes" id="UP001472677"/>
    </source>
</evidence>
<dbReference type="Proteomes" id="UP001472677">
    <property type="component" value="Unassembled WGS sequence"/>
</dbReference>
<gene>
    <name evidence="3" type="ORF">V6N12_024741</name>
    <name evidence="4" type="ORF">V6N12_024744</name>
    <name evidence="5" type="ORF">V6N12_024747</name>
    <name evidence="2" type="ORF">V6N12_057831</name>
</gene>
<evidence type="ECO:0000313" key="5">
    <source>
        <dbReference type="EMBL" id="KAK8505764.1"/>
    </source>
</evidence>
<reference evidence="4 6" key="1">
    <citation type="journal article" date="2024" name="G3 (Bethesda)">
        <title>Genome assembly of Hibiscus sabdariffa L. provides insights into metabolisms of medicinal natural products.</title>
        <authorList>
            <person name="Kim T."/>
        </authorList>
    </citation>
    <scope>NUCLEOTIDE SEQUENCE [LARGE SCALE GENOMIC DNA]</scope>
    <source>
        <strain evidence="4">TK-2024</strain>
        <tissue evidence="4">Old leaves</tissue>
    </source>
</reference>
<dbReference type="EMBL" id="JBBPBM010000124">
    <property type="protein sequence ID" value="KAK8505761.1"/>
    <property type="molecule type" value="Genomic_DNA"/>
</dbReference>
<keyword evidence="6" id="KW-1185">Reference proteome</keyword>
<proteinExistence type="predicted"/>
<evidence type="ECO:0000256" key="1">
    <source>
        <dbReference type="SAM" id="MobiDB-lite"/>
    </source>
</evidence>
<sequence length="86" mass="9604">MNAAERGKPELGISKLKIGNVSLNHLDTNGSILIKKAAQAQVEIQPAQSRFSAKDPTMHVSTTRGRRNREEERWGKKLKMQIMGGY</sequence>
<comment type="caution">
    <text evidence="4">The sequence shown here is derived from an EMBL/GenBank/DDBJ whole genome shotgun (WGS) entry which is preliminary data.</text>
</comment>
<accession>A0ABR2BF51</accession>
<protein>
    <submittedName>
        <fullName evidence="4">Uncharacterized protein</fullName>
    </submittedName>
</protein>
<feature type="region of interest" description="Disordered" evidence="1">
    <location>
        <begin position="46"/>
        <end position="72"/>
    </location>
</feature>
<evidence type="ECO:0000313" key="3">
    <source>
        <dbReference type="EMBL" id="KAK8505758.1"/>
    </source>
</evidence>
<name>A0ABR2BF51_9ROSI</name>
<dbReference type="EMBL" id="JBBPBM010001048">
    <property type="protein sequence ID" value="KAK8487915.1"/>
    <property type="molecule type" value="Genomic_DNA"/>
</dbReference>
<dbReference type="EMBL" id="JBBPBM010000124">
    <property type="protein sequence ID" value="KAK8505758.1"/>
    <property type="molecule type" value="Genomic_DNA"/>
</dbReference>
<evidence type="ECO:0000313" key="2">
    <source>
        <dbReference type="EMBL" id="KAK8487915.1"/>
    </source>
</evidence>
<dbReference type="EMBL" id="JBBPBM010000124">
    <property type="protein sequence ID" value="KAK8505764.1"/>
    <property type="molecule type" value="Genomic_DNA"/>
</dbReference>